<dbReference type="Proteomes" id="UP000272888">
    <property type="component" value="Unassembled WGS sequence"/>
</dbReference>
<proteinExistence type="inferred from homology"/>
<dbReference type="RefSeq" id="WP_120648742.1">
    <property type="nucleotide sequence ID" value="NZ_RAWB01001136.1"/>
</dbReference>
<keyword evidence="10" id="KW-1185">Reference proteome</keyword>
<dbReference type="PANTHER" id="PTHR30572">
    <property type="entry name" value="MEMBRANE COMPONENT OF TRANSPORTER-RELATED"/>
    <property type="match status" value="1"/>
</dbReference>
<sequence length="110" mass="11568">IGIMNIMLVSVTERTREIGVRVAVGARPRDILAQFLIEALTLAVLGGIIGAAVGLGVAKLLAAQFGWPMLVRPDVALLAIGFSGLVGVVFGLYPARKASLLDPIDALRYE</sequence>
<feature type="non-terminal residue" evidence="9">
    <location>
        <position position="1"/>
    </location>
</feature>
<comment type="subcellular location">
    <subcellularLocation>
        <location evidence="1">Cell membrane</location>
        <topology evidence="1">Multi-pass membrane protein</topology>
    </subcellularLocation>
</comment>
<dbReference type="GO" id="GO:0022857">
    <property type="term" value="F:transmembrane transporter activity"/>
    <property type="evidence" value="ECO:0007669"/>
    <property type="project" value="TreeGrafter"/>
</dbReference>
<dbReference type="Pfam" id="PF02687">
    <property type="entry name" value="FtsX"/>
    <property type="match status" value="1"/>
</dbReference>
<protein>
    <submittedName>
        <fullName evidence="9">FtsX-like permease family protein</fullName>
    </submittedName>
</protein>
<keyword evidence="2" id="KW-1003">Cell membrane</keyword>
<evidence type="ECO:0000256" key="1">
    <source>
        <dbReference type="ARBA" id="ARBA00004651"/>
    </source>
</evidence>
<dbReference type="EMBL" id="RAWB01001136">
    <property type="protein sequence ID" value="RKH33602.1"/>
    <property type="molecule type" value="Genomic_DNA"/>
</dbReference>
<evidence type="ECO:0000256" key="4">
    <source>
        <dbReference type="ARBA" id="ARBA00022989"/>
    </source>
</evidence>
<keyword evidence="5 7" id="KW-0472">Membrane</keyword>
<evidence type="ECO:0000256" key="7">
    <source>
        <dbReference type="SAM" id="Phobius"/>
    </source>
</evidence>
<evidence type="ECO:0000313" key="10">
    <source>
        <dbReference type="Proteomes" id="UP000272888"/>
    </source>
</evidence>
<dbReference type="InterPro" id="IPR003838">
    <property type="entry name" value="ABC3_permease_C"/>
</dbReference>
<comment type="caution">
    <text evidence="9">The sequence shown here is derived from an EMBL/GenBank/DDBJ whole genome shotgun (WGS) entry which is preliminary data.</text>
</comment>
<accession>A0A3A8N0X5</accession>
<dbReference type="GO" id="GO:0005886">
    <property type="term" value="C:plasma membrane"/>
    <property type="evidence" value="ECO:0007669"/>
    <property type="project" value="UniProtKB-SubCell"/>
</dbReference>
<feature type="transmembrane region" description="Helical" evidence="7">
    <location>
        <begin position="75"/>
        <end position="93"/>
    </location>
</feature>
<keyword evidence="3 7" id="KW-0812">Transmembrane</keyword>
<evidence type="ECO:0000313" key="9">
    <source>
        <dbReference type="EMBL" id="RKH33602.1"/>
    </source>
</evidence>
<gene>
    <name evidence="9" type="ORF">D7V93_43800</name>
</gene>
<dbReference type="AlphaFoldDB" id="A0A3A8N0X5"/>
<dbReference type="InterPro" id="IPR050250">
    <property type="entry name" value="Macrolide_Exporter_MacB"/>
</dbReference>
<organism evidence="9 10">
    <name type="scientific">Corallococcus llansteffanensis</name>
    <dbReference type="NCBI Taxonomy" id="2316731"/>
    <lineage>
        <taxon>Bacteria</taxon>
        <taxon>Pseudomonadati</taxon>
        <taxon>Myxococcota</taxon>
        <taxon>Myxococcia</taxon>
        <taxon>Myxococcales</taxon>
        <taxon>Cystobacterineae</taxon>
        <taxon>Myxococcaceae</taxon>
        <taxon>Corallococcus</taxon>
    </lineage>
</organism>
<keyword evidence="4 7" id="KW-1133">Transmembrane helix</keyword>
<reference evidence="10" key="1">
    <citation type="submission" date="2018-09" db="EMBL/GenBank/DDBJ databases">
        <authorList>
            <person name="Livingstone P.G."/>
            <person name="Whitworth D.E."/>
        </authorList>
    </citation>
    <scope>NUCLEOTIDE SEQUENCE [LARGE SCALE GENOMIC DNA]</scope>
    <source>
        <strain evidence="10">CA051B</strain>
    </source>
</reference>
<feature type="transmembrane region" description="Helical" evidence="7">
    <location>
        <begin position="35"/>
        <end position="55"/>
    </location>
</feature>
<dbReference type="PANTHER" id="PTHR30572:SF4">
    <property type="entry name" value="ABC TRANSPORTER PERMEASE YTRF"/>
    <property type="match status" value="1"/>
</dbReference>
<comment type="similarity">
    <text evidence="6">Belongs to the ABC-4 integral membrane protein family.</text>
</comment>
<evidence type="ECO:0000256" key="2">
    <source>
        <dbReference type="ARBA" id="ARBA00022475"/>
    </source>
</evidence>
<evidence type="ECO:0000256" key="5">
    <source>
        <dbReference type="ARBA" id="ARBA00023136"/>
    </source>
</evidence>
<evidence type="ECO:0000256" key="6">
    <source>
        <dbReference type="ARBA" id="ARBA00038076"/>
    </source>
</evidence>
<evidence type="ECO:0000259" key="8">
    <source>
        <dbReference type="Pfam" id="PF02687"/>
    </source>
</evidence>
<feature type="domain" description="ABC3 transporter permease C-terminal" evidence="8">
    <location>
        <begin position="1"/>
        <end position="99"/>
    </location>
</feature>
<evidence type="ECO:0000256" key="3">
    <source>
        <dbReference type="ARBA" id="ARBA00022692"/>
    </source>
</evidence>
<name>A0A3A8N0X5_9BACT</name>